<dbReference type="InterPro" id="IPR029030">
    <property type="entry name" value="Caspase-like_dom_sf"/>
</dbReference>
<evidence type="ECO:0000313" key="6">
    <source>
        <dbReference type="Proteomes" id="UP000321389"/>
    </source>
</evidence>
<dbReference type="GO" id="GO:0006508">
    <property type="term" value="P:proteolysis"/>
    <property type="evidence" value="ECO:0007669"/>
    <property type="project" value="InterPro"/>
</dbReference>
<dbReference type="SUPFAM" id="SSF82171">
    <property type="entry name" value="DPP6 N-terminal domain-like"/>
    <property type="match status" value="1"/>
</dbReference>
<dbReference type="AlphaFoldDB" id="A0A5B8L1I8"/>
<dbReference type="InterPro" id="IPR020472">
    <property type="entry name" value="WD40_PAC1"/>
</dbReference>
<gene>
    <name evidence="5" type="ORF">FQ775_16705</name>
</gene>
<feature type="repeat" description="WD" evidence="3">
    <location>
        <begin position="264"/>
        <end position="298"/>
    </location>
</feature>
<dbReference type="SUPFAM" id="SSF101908">
    <property type="entry name" value="Putative isomerase YbhE"/>
    <property type="match status" value="1"/>
</dbReference>
<feature type="repeat" description="WD" evidence="3">
    <location>
        <begin position="540"/>
        <end position="581"/>
    </location>
</feature>
<keyword evidence="1 3" id="KW-0853">WD repeat</keyword>
<dbReference type="Gene3D" id="3.40.50.1460">
    <property type="match status" value="1"/>
</dbReference>
<dbReference type="InterPro" id="IPR019775">
    <property type="entry name" value="WD40_repeat_CS"/>
</dbReference>
<dbReference type="CDD" id="cd00200">
    <property type="entry name" value="WD40"/>
    <property type="match status" value="1"/>
</dbReference>
<dbReference type="SMART" id="SM00320">
    <property type="entry name" value="WD40"/>
    <property type="match status" value="9"/>
</dbReference>
<evidence type="ECO:0000259" key="4">
    <source>
        <dbReference type="Pfam" id="PF00656"/>
    </source>
</evidence>
<dbReference type="EMBL" id="CP042301">
    <property type="protein sequence ID" value="QDZ01884.1"/>
    <property type="molecule type" value="Genomic_DNA"/>
</dbReference>
<dbReference type="Pfam" id="PF00400">
    <property type="entry name" value="WD40"/>
    <property type="match status" value="5"/>
</dbReference>
<keyword evidence="2" id="KW-0677">Repeat</keyword>
<dbReference type="Proteomes" id="UP000321389">
    <property type="component" value="Chromosome"/>
</dbReference>
<dbReference type="PRINTS" id="PR00320">
    <property type="entry name" value="GPROTEINBRPT"/>
</dbReference>
<evidence type="ECO:0000313" key="5">
    <source>
        <dbReference type="EMBL" id="QDZ01884.1"/>
    </source>
</evidence>
<dbReference type="InterPro" id="IPR001680">
    <property type="entry name" value="WD40_rpt"/>
</dbReference>
<dbReference type="GO" id="GO:0004197">
    <property type="term" value="F:cysteine-type endopeptidase activity"/>
    <property type="evidence" value="ECO:0007669"/>
    <property type="project" value="InterPro"/>
</dbReference>
<dbReference type="PANTHER" id="PTHR22847:SF637">
    <property type="entry name" value="WD REPEAT DOMAIN 5B"/>
    <property type="match status" value="1"/>
</dbReference>
<evidence type="ECO:0000256" key="1">
    <source>
        <dbReference type="ARBA" id="ARBA00022574"/>
    </source>
</evidence>
<feature type="repeat" description="WD" evidence="3">
    <location>
        <begin position="167"/>
        <end position="199"/>
    </location>
</feature>
<sequence length="1035" mass="112306">MFPAPIATTGLTGRLWRLVRLGRYELRRLAAAPRHDAWWRLPALVLAVLFVCSAASAQAPEFFLDLDTGGHRAFIKDLAFTPDGELLVSASDDKTIRVWDWQAGVTLRTIRGQIGPGHDGKVFAIAISPDGASIAAAGWFGPTSGTEPPYGDVRIFDLRSGRLRQVLSGHEYAVYDLAFSPDGERLAAGGQDGFVYLWKRDGQGALQPETRLDADSYRIEKVAFALGGTRLAATTTDYGIRLWDLAEVAAIELPAADILQDVPVRALASSPDGERFATGADDGQLHLWSAADGTLLETLPPRPFLVAALAFSPDGQRLVASCGYRCADQNRESVIDLAGNSHALEYRGHDGTVFASATAPSGGLVATAGGTRHEIHLWNPATGERRATLVGNGRPVTASGITVDGGEIAWGNEHPCPERVACPEVQGDLVRTLLLPTKDRFFERPVPLREEGDRFARAVHERDGWTLTAVKGGSAELENAALEIARDGLVVATIENDATSGFAHAAFTLLADGAGLVTGGTDGTLTEYDRRDGNWRGDFPDGHTGEIHAIAEAPDAGLLLTGSADQTMRLWNLTTRKVIVSMFFAEDEWIIWVPQGYYYSSPGGDALVGWHVNQGADSEARFVKARQLKQYLFSPEIVRRAIVLGDATAAVRELRGADTELARLLERKPPEFEIRVVEQDEEGREGFVSIEITGAQETGTSVADFAITANDRRIDSFATRSASGGGDSIIIEVPVTEGENEISIAGLNEFGYLTERAVKAIGRSVAKDERAGTLHVLAIGVEDYPHLPQACGGRSCDLAYPVDDAVEFVRLVAERTAPLYEKMRSQVFVNEEAVDENPELAAALAALPGETKMFEPEADLILDEIEYFLDQAGPQDTTIVFVAGHGINIDEDYYFIPTDGRQRDDRWRRSSLVDWETIQRAVERAKGRRFMLLDTCHAANAFNPRLEKDAEDARIIVFSATAANNTAAELPELGHGVFTHSLLAGLKGGADPTGDGVRLLALADFVDREVRRLTASRQVPEYYISKIDNFLVAKP</sequence>
<dbReference type="PANTHER" id="PTHR22847">
    <property type="entry name" value="WD40 REPEAT PROTEIN"/>
    <property type="match status" value="1"/>
</dbReference>
<keyword evidence="6" id="KW-1185">Reference proteome</keyword>
<dbReference type="OrthoDB" id="235631at2"/>
<reference evidence="5" key="1">
    <citation type="submission" date="2020-04" db="EMBL/GenBank/DDBJ databases">
        <title>Nitratireductor sp. nov. isolated from mangrove soil.</title>
        <authorList>
            <person name="Ye Y."/>
        </authorList>
    </citation>
    <scope>NUCLEOTIDE SEQUENCE</scope>
    <source>
        <strain evidence="5">SY7</strain>
    </source>
</reference>
<dbReference type="SUPFAM" id="SSF52129">
    <property type="entry name" value="Caspase-like"/>
    <property type="match status" value="1"/>
</dbReference>
<feature type="domain" description="Peptidase C14 caspase" evidence="4">
    <location>
        <begin position="817"/>
        <end position="1026"/>
    </location>
</feature>
<dbReference type="Gene3D" id="2.130.10.10">
    <property type="entry name" value="YVTN repeat-like/Quinoprotein amine dehydrogenase"/>
    <property type="match status" value="4"/>
</dbReference>
<name>A0A5B8L1I8_9HYPH</name>
<feature type="repeat" description="WD" evidence="3">
    <location>
        <begin position="68"/>
        <end position="109"/>
    </location>
</feature>
<evidence type="ECO:0000256" key="3">
    <source>
        <dbReference type="PROSITE-ProRule" id="PRU00221"/>
    </source>
</evidence>
<evidence type="ECO:0000256" key="2">
    <source>
        <dbReference type="ARBA" id="ARBA00022737"/>
    </source>
</evidence>
<dbReference type="InterPro" id="IPR015943">
    <property type="entry name" value="WD40/YVTN_repeat-like_dom_sf"/>
</dbReference>
<feature type="repeat" description="WD" evidence="3">
    <location>
        <begin position="212"/>
        <end position="253"/>
    </location>
</feature>
<organism evidence="5 6">
    <name type="scientific">Nitratireductor mangrovi</name>
    <dbReference type="NCBI Taxonomy" id="2599600"/>
    <lineage>
        <taxon>Bacteria</taxon>
        <taxon>Pseudomonadati</taxon>
        <taxon>Pseudomonadota</taxon>
        <taxon>Alphaproteobacteria</taxon>
        <taxon>Hyphomicrobiales</taxon>
        <taxon>Phyllobacteriaceae</taxon>
        <taxon>Nitratireductor</taxon>
    </lineage>
</organism>
<protein>
    <recommendedName>
        <fullName evidence="4">Peptidase C14 caspase domain-containing protein</fullName>
    </recommendedName>
</protein>
<dbReference type="PROSITE" id="PS50082">
    <property type="entry name" value="WD_REPEATS_2"/>
    <property type="match status" value="5"/>
</dbReference>
<dbReference type="KEGG" id="niy:FQ775_16705"/>
<dbReference type="PROSITE" id="PS50294">
    <property type="entry name" value="WD_REPEATS_REGION"/>
    <property type="match status" value="3"/>
</dbReference>
<proteinExistence type="predicted"/>
<dbReference type="PROSITE" id="PS00678">
    <property type="entry name" value="WD_REPEATS_1"/>
    <property type="match status" value="2"/>
</dbReference>
<dbReference type="Pfam" id="PF00656">
    <property type="entry name" value="Peptidase_C14"/>
    <property type="match status" value="1"/>
</dbReference>
<accession>A0A5B8L1I8</accession>
<dbReference type="InterPro" id="IPR011600">
    <property type="entry name" value="Pept_C14_caspase"/>
</dbReference>